<feature type="domain" description="HTH lacI-type" evidence="4">
    <location>
        <begin position="11"/>
        <end position="65"/>
    </location>
</feature>
<dbReference type="PROSITE" id="PS00356">
    <property type="entry name" value="HTH_LACI_1"/>
    <property type="match status" value="1"/>
</dbReference>
<dbReference type="GO" id="GO:0003700">
    <property type="term" value="F:DNA-binding transcription factor activity"/>
    <property type="evidence" value="ECO:0007669"/>
    <property type="project" value="TreeGrafter"/>
</dbReference>
<name>A0AAJ2M0F2_9MICO</name>
<keyword evidence="1" id="KW-0805">Transcription regulation</keyword>
<evidence type="ECO:0000313" key="6">
    <source>
        <dbReference type="Proteomes" id="UP001183582"/>
    </source>
</evidence>
<dbReference type="AlphaFoldDB" id="A0AAJ2M0F2"/>
<evidence type="ECO:0000259" key="4">
    <source>
        <dbReference type="PROSITE" id="PS50932"/>
    </source>
</evidence>
<dbReference type="Pfam" id="PF00356">
    <property type="entry name" value="LacI"/>
    <property type="match status" value="1"/>
</dbReference>
<dbReference type="PANTHER" id="PTHR30146:SF109">
    <property type="entry name" value="HTH-TYPE TRANSCRIPTIONAL REGULATOR GALS"/>
    <property type="match status" value="1"/>
</dbReference>
<comment type="caution">
    <text evidence="5">The sequence shown here is derived from an EMBL/GenBank/DDBJ whole genome shotgun (WGS) entry which is preliminary data.</text>
</comment>
<organism evidence="5 6">
    <name type="scientific">Microbacterium aurantiacum</name>
    <dbReference type="NCBI Taxonomy" id="162393"/>
    <lineage>
        <taxon>Bacteria</taxon>
        <taxon>Bacillati</taxon>
        <taxon>Actinomycetota</taxon>
        <taxon>Actinomycetes</taxon>
        <taxon>Micrococcales</taxon>
        <taxon>Microbacteriaceae</taxon>
        <taxon>Microbacterium</taxon>
    </lineage>
</organism>
<evidence type="ECO:0000256" key="3">
    <source>
        <dbReference type="ARBA" id="ARBA00023163"/>
    </source>
</evidence>
<dbReference type="Gene3D" id="1.10.260.40">
    <property type="entry name" value="lambda repressor-like DNA-binding domains"/>
    <property type="match status" value="1"/>
</dbReference>
<dbReference type="CDD" id="cd01574">
    <property type="entry name" value="PBP1_LacI"/>
    <property type="match status" value="1"/>
</dbReference>
<gene>
    <name evidence="5" type="ORF">KZC50_07105</name>
</gene>
<keyword evidence="3" id="KW-0804">Transcription</keyword>
<dbReference type="RefSeq" id="WP_310891173.1">
    <property type="nucleotide sequence ID" value="NZ_BAAAGR010000001.1"/>
</dbReference>
<keyword evidence="2 5" id="KW-0238">DNA-binding</keyword>
<evidence type="ECO:0000313" key="5">
    <source>
        <dbReference type="EMBL" id="MDS0245381.1"/>
    </source>
</evidence>
<dbReference type="CDD" id="cd01392">
    <property type="entry name" value="HTH_LacI"/>
    <property type="match status" value="1"/>
</dbReference>
<dbReference type="SMART" id="SM00354">
    <property type="entry name" value="HTH_LACI"/>
    <property type="match status" value="1"/>
</dbReference>
<proteinExistence type="predicted"/>
<sequence>MSDQNRAWQRPSIYDVAAHAGVSHMTVSRVLNGHPNIRDSTRERVMQAIDEMNYTRSSIARALATRKAMRIGVMVDGPVEYGPNSTLRALERAARDSGYSVSAFSISDDPDLGVDVGVADLMSQGVDALCVIAPRSSSLDTLREQPTRVPVLVVKADPDPEMMTVAVDQRAGAHAAVAHLVDLGHREILHISGPLDWLDARARHTAWEEDLADRGLTIRDALVGDWTSDAGFAIGRDAPAIDDVTAVFASNDQMALGLIHGLTKRGLRVPEDISVVGFDDLPDARHFLPPLTTVRQDFAELGRLGLELLVSRIAGEEPADSAMILPELIVRESTAPPRA</sequence>
<dbReference type="PANTHER" id="PTHR30146">
    <property type="entry name" value="LACI-RELATED TRANSCRIPTIONAL REPRESSOR"/>
    <property type="match status" value="1"/>
</dbReference>
<dbReference type="InterPro" id="IPR000843">
    <property type="entry name" value="HTH_LacI"/>
</dbReference>
<reference evidence="5 6" key="1">
    <citation type="submission" date="2021-06" db="EMBL/GenBank/DDBJ databases">
        <title>Genome-based taxonomic framework of Microbacterium strains isolated from marine environment, the description of four new species and reclassification of four preexisting species.</title>
        <authorList>
            <person name="Lee S.D."/>
            <person name="Kim S.-M."/>
            <person name="Byeon Y.-S."/>
            <person name="Yang H.L."/>
            <person name="Kim I.S."/>
        </authorList>
    </citation>
    <scope>NUCLEOTIDE SEQUENCE [LARGE SCALE GENOMIC DNA]</scope>
    <source>
        <strain evidence="5 6">KACC 20514</strain>
    </source>
</reference>
<dbReference type="Pfam" id="PF13377">
    <property type="entry name" value="Peripla_BP_3"/>
    <property type="match status" value="1"/>
</dbReference>
<evidence type="ECO:0000256" key="2">
    <source>
        <dbReference type="ARBA" id="ARBA00023125"/>
    </source>
</evidence>
<dbReference type="InterPro" id="IPR010982">
    <property type="entry name" value="Lambda_DNA-bd_dom_sf"/>
</dbReference>
<dbReference type="GeneID" id="301457984"/>
<evidence type="ECO:0000256" key="1">
    <source>
        <dbReference type="ARBA" id="ARBA00023015"/>
    </source>
</evidence>
<protein>
    <submittedName>
        <fullName evidence="5">LacI family DNA-binding transcriptional regulator</fullName>
    </submittedName>
</protein>
<dbReference type="InterPro" id="IPR046335">
    <property type="entry name" value="LacI/GalR-like_sensor"/>
</dbReference>
<dbReference type="SUPFAM" id="SSF47413">
    <property type="entry name" value="lambda repressor-like DNA-binding domains"/>
    <property type="match status" value="1"/>
</dbReference>
<dbReference type="EMBL" id="JAHWXH010000001">
    <property type="protein sequence ID" value="MDS0245381.1"/>
    <property type="molecule type" value="Genomic_DNA"/>
</dbReference>
<dbReference type="SUPFAM" id="SSF53822">
    <property type="entry name" value="Periplasmic binding protein-like I"/>
    <property type="match status" value="1"/>
</dbReference>
<dbReference type="PROSITE" id="PS50932">
    <property type="entry name" value="HTH_LACI_2"/>
    <property type="match status" value="1"/>
</dbReference>
<dbReference type="InterPro" id="IPR028082">
    <property type="entry name" value="Peripla_BP_I"/>
</dbReference>
<dbReference type="Gene3D" id="3.40.50.2300">
    <property type="match status" value="2"/>
</dbReference>
<accession>A0AAJ2M0F2</accession>
<dbReference type="Proteomes" id="UP001183582">
    <property type="component" value="Unassembled WGS sequence"/>
</dbReference>
<dbReference type="GO" id="GO:0000976">
    <property type="term" value="F:transcription cis-regulatory region binding"/>
    <property type="evidence" value="ECO:0007669"/>
    <property type="project" value="TreeGrafter"/>
</dbReference>